<dbReference type="InterPro" id="IPR036397">
    <property type="entry name" value="RNaseH_sf"/>
</dbReference>
<dbReference type="AlphaFoldDB" id="A0A6N8HG18"/>
<dbReference type="InterPro" id="IPR001584">
    <property type="entry name" value="Integrase_cat-core"/>
</dbReference>
<dbReference type="Pfam" id="PF13333">
    <property type="entry name" value="rve_2"/>
    <property type="match status" value="1"/>
</dbReference>
<accession>A0A6N8HG18</accession>
<reference evidence="2 3" key="1">
    <citation type="submission" date="2019-12" db="EMBL/GenBank/DDBJ databases">
        <authorList>
            <person name="Sun J.-Q."/>
        </authorList>
    </citation>
    <scope>NUCLEOTIDE SEQUENCE [LARGE SCALE GENOMIC DNA]</scope>
    <source>
        <strain evidence="2 3">JCM 17928</strain>
    </source>
</reference>
<comment type="caution">
    <text evidence="2">The sequence shown here is derived from an EMBL/GenBank/DDBJ whole genome shotgun (WGS) entry which is preliminary data.</text>
</comment>
<dbReference type="SUPFAM" id="SSF53098">
    <property type="entry name" value="Ribonuclease H-like"/>
    <property type="match status" value="1"/>
</dbReference>
<organism evidence="2 3">
    <name type="scientific">Flavobacterium rakeshii</name>
    <dbReference type="NCBI Taxonomy" id="1038845"/>
    <lineage>
        <taxon>Bacteria</taxon>
        <taxon>Pseudomonadati</taxon>
        <taxon>Bacteroidota</taxon>
        <taxon>Flavobacteriia</taxon>
        <taxon>Flavobacteriales</taxon>
        <taxon>Flavobacteriaceae</taxon>
        <taxon>Flavobacterium</taxon>
    </lineage>
</organism>
<proteinExistence type="predicted"/>
<protein>
    <submittedName>
        <fullName evidence="2">IS3 family transposase</fullName>
    </submittedName>
</protein>
<dbReference type="PROSITE" id="PS50994">
    <property type="entry name" value="INTEGRASE"/>
    <property type="match status" value="1"/>
</dbReference>
<keyword evidence="3" id="KW-1185">Reference proteome</keyword>
<dbReference type="PANTHER" id="PTHR46889">
    <property type="entry name" value="TRANSPOSASE INSF FOR INSERTION SEQUENCE IS3B-RELATED"/>
    <property type="match status" value="1"/>
</dbReference>
<feature type="domain" description="Integrase catalytic" evidence="1">
    <location>
        <begin position="1"/>
        <end position="58"/>
    </location>
</feature>
<evidence type="ECO:0000259" key="1">
    <source>
        <dbReference type="PROSITE" id="PS50994"/>
    </source>
</evidence>
<dbReference type="GO" id="GO:0003676">
    <property type="term" value="F:nucleic acid binding"/>
    <property type="evidence" value="ECO:0007669"/>
    <property type="project" value="InterPro"/>
</dbReference>
<name>A0A6N8HG18_9FLAO</name>
<dbReference type="InterPro" id="IPR050900">
    <property type="entry name" value="Transposase_IS3/IS150/IS904"/>
</dbReference>
<dbReference type="InterPro" id="IPR012337">
    <property type="entry name" value="RNaseH-like_sf"/>
</dbReference>
<gene>
    <name evidence="2" type="ORF">GN157_13300</name>
</gene>
<dbReference type="GO" id="GO:0015074">
    <property type="term" value="P:DNA integration"/>
    <property type="evidence" value="ECO:0007669"/>
    <property type="project" value="InterPro"/>
</dbReference>
<dbReference type="Proteomes" id="UP000433945">
    <property type="component" value="Unassembled WGS sequence"/>
</dbReference>
<dbReference type="PANTHER" id="PTHR46889:SF4">
    <property type="entry name" value="TRANSPOSASE INSO FOR INSERTION SEQUENCE ELEMENT IS911B-RELATED"/>
    <property type="match status" value="1"/>
</dbReference>
<sequence>MIENFFGTLKSELFYLKDYKSIEELKNDINDYISYYNNDRIKLNLNGMSPIKYRAHYYQT</sequence>
<evidence type="ECO:0000313" key="2">
    <source>
        <dbReference type="EMBL" id="MUV04687.1"/>
    </source>
</evidence>
<dbReference type="Gene3D" id="3.30.420.10">
    <property type="entry name" value="Ribonuclease H-like superfamily/Ribonuclease H"/>
    <property type="match status" value="1"/>
</dbReference>
<evidence type="ECO:0000313" key="3">
    <source>
        <dbReference type="Proteomes" id="UP000433945"/>
    </source>
</evidence>
<dbReference type="EMBL" id="WOWP01000053">
    <property type="protein sequence ID" value="MUV04687.1"/>
    <property type="molecule type" value="Genomic_DNA"/>
</dbReference>